<reference evidence="1" key="2">
    <citation type="submission" date="2024-08" db="UniProtKB">
        <authorList>
            <consortium name="EnsemblMetazoa"/>
        </authorList>
    </citation>
    <scope>IDENTIFICATION</scope>
</reference>
<protein>
    <submittedName>
        <fullName evidence="1">Uncharacterized protein</fullName>
    </submittedName>
</protein>
<evidence type="ECO:0000313" key="2">
    <source>
        <dbReference type="Proteomes" id="UP000019118"/>
    </source>
</evidence>
<dbReference type="Proteomes" id="UP000019118">
    <property type="component" value="Unassembled WGS sequence"/>
</dbReference>
<dbReference type="GO" id="GO:0051056">
    <property type="term" value="P:regulation of small GTPase mediated signal transduction"/>
    <property type="evidence" value="ECO:0007669"/>
    <property type="project" value="InterPro"/>
</dbReference>
<sequence length="114" mass="13245">MNTGLEKSSAIKPSEVLVIYLQFLSTRLFRFHLQGSTGRVNLASPLVDGMIVSRRSLGSLVRHTSLNMARRKRLDLDNYQPPHLRRRLKIQEIVQKYKREMTKPELLTYLFSST</sequence>
<name>A0AAR5NZP7_DENPD</name>
<evidence type="ECO:0000313" key="1">
    <source>
        <dbReference type="EnsemblMetazoa" id="XP_019754280.1"/>
    </source>
</evidence>
<dbReference type="InterPro" id="IPR035974">
    <property type="entry name" value="Rap/Ran-GAP_sf"/>
</dbReference>
<dbReference type="GO" id="GO:0005096">
    <property type="term" value="F:GTPase activator activity"/>
    <property type="evidence" value="ECO:0007669"/>
    <property type="project" value="InterPro"/>
</dbReference>
<dbReference type="PANTHER" id="PTHR21344">
    <property type="entry name" value="RAL GTPASE-ACTIVATING PROTEIN SUBUNIT BETA"/>
    <property type="match status" value="1"/>
</dbReference>
<keyword evidence="2" id="KW-1185">Reference proteome</keyword>
<accession>A0AAR5NZP7</accession>
<dbReference type="EnsemblMetazoa" id="XM_019898721.1">
    <property type="protein sequence ID" value="XP_019754280.1"/>
    <property type="gene ID" value="LOC109533409"/>
</dbReference>
<dbReference type="InterPro" id="IPR039930">
    <property type="entry name" value="RALGAPB"/>
</dbReference>
<reference evidence="2" key="1">
    <citation type="journal article" date="2013" name="Genome Biol.">
        <title>Draft genome of the mountain pine beetle, Dendroctonus ponderosae Hopkins, a major forest pest.</title>
        <authorList>
            <person name="Keeling C.I."/>
            <person name="Yuen M.M."/>
            <person name="Liao N.Y."/>
            <person name="Docking T.R."/>
            <person name="Chan S.K."/>
            <person name="Taylor G.A."/>
            <person name="Palmquist D.L."/>
            <person name="Jackman S.D."/>
            <person name="Nguyen A."/>
            <person name="Li M."/>
            <person name="Henderson H."/>
            <person name="Janes J.K."/>
            <person name="Zhao Y."/>
            <person name="Pandoh P."/>
            <person name="Moore R."/>
            <person name="Sperling F.A."/>
            <person name="Huber D.P."/>
            <person name="Birol I."/>
            <person name="Jones S.J."/>
            <person name="Bohlmann J."/>
        </authorList>
    </citation>
    <scope>NUCLEOTIDE SEQUENCE</scope>
</reference>
<organism evidence="1 2">
    <name type="scientific">Dendroctonus ponderosae</name>
    <name type="common">Mountain pine beetle</name>
    <dbReference type="NCBI Taxonomy" id="77166"/>
    <lineage>
        <taxon>Eukaryota</taxon>
        <taxon>Metazoa</taxon>
        <taxon>Ecdysozoa</taxon>
        <taxon>Arthropoda</taxon>
        <taxon>Hexapoda</taxon>
        <taxon>Insecta</taxon>
        <taxon>Pterygota</taxon>
        <taxon>Neoptera</taxon>
        <taxon>Endopterygota</taxon>
        <taxon>Coleoptera</taxon>
        <taxon>Polyphaga</taxon>
        <taxon>Cucujiformia</taxon>
        <taxon>Curculionidae</taxon>
        <taxon>Scolytinae</taxon>
        <taxon>Dendroctonus</taxon>
    </lineage>
</organism>
<dbReference type="PANTHER" id="PTHR21344:SF1">
    <property type="entry name" value="RAL GTPASE-ACTIVATING PROTEIN SUBUNIT BETA"/>
    <property type="match status" value="1"/>
</dbReference>
<dbReference type="SUPFAM" id="SSF111347">
    <property type="entry name" value="Rap/Ran-GAP"/>
    <property type="match status" value="1"/>
</dbReference>
<dbReference type="AlphaFoldDB" id="A0AAR5NZP7"/>
<proteinExistence type="predicted"/>